<dbReference type="RefSeq" id="WP_014850079.1">
    <property type="nucleotide sequence ID" value="NC_018149.1"/>
</dbReference>
<organism evidence="2 3">
    <name type="scientific">Mycoplasma wenyonii (strain Massachusetts)</name>
    <name type="common">Eperythrozoon wenyonii</name>
    <dbReference type="NCBI Taxonomy" id="1197325"/>
    <lineage>
        <taxon>Bacteria</taxon>
        <taxon>Bacillati</taxon>
        <taxon>Mycoplasmatota</taxon>
        <taxon>Mollicutes</taxon>
        <taxon>Mycoplasmataceae</taxon>
        <taxon>Mycoplasma</taxon>
    </lineage>
</organism>
<sequence length="224" mass="24321">MSLVSKGFQIFSLVGTVSSVPFIPTFSENQTIAELTSSGGEGMVPETTPIQETQPVSPPSPPPKTPEAMQHAMEQMASEKGVSGTAGLGCFWMPGLSGAELFFCFEKGSQGASPFLFHYSYRGGNSLEDKLQKVERISRGTKAHLKKKGEKGIQGTARLLLGWTQKWPESSPFDPSQHCTISGQDDGSYKIACTNPSSPEKPEWERKISKSHVVDPQIKVQETV</sequence>
<dbReference type="STRING" id="1197325.WEN_02935"/>
<gene>
    <name evidence="2" type="ordered locus">WEN_02935</name>
</gene>
<feature type="compositionally biased region" description="Pro residues" evidence="1">
    <location>
        <begin position="56"/>
        <end position="65"/>
    </location>
</feature>
<evidence type="ECO:0000313" key="3">
    <source>
        <dbReference type="Proteomes" id="UP000009005"/>
    </source>
</evidence>
<evidence type="ECO:0000256" key="1">
    <source>
        <dbReference type="SAM" id="MobiDB-lite"/>
    </source>
</evidence>
<dbReference type="KEGG" id="mwe:WEN_02935"/>
<dbReference type="EMBL" id="CP003703">
    <property type="protein sequence ID" value="AFN65370.1"/>
    <property type="molecule type" value="Genomic_DNA"/>
</dbReference>
<name>I6ZJJ6_MYCWM</name>
<dbReference type="HOGENOM" id="CLU_106274_0_0_14"/>
<keyword evidence="3" id="KW-1185">Reference proteome</keyword>
<proteinExistence type="predicted"/>
<accession>I6ZJJ6</accession>
<feature type="region of interest" description="Disordered" evidence="1">
    <location>
        <begin position="40"/>
        <end position="67"/>
    </location>
</feature>
<feature type="region of interest" description="Disordered" evidence="1">
    <location>
        <begin position="182"/>
        <end position="224"/>
    </location>
</feature>
<dbReference type="AlphaFoldDB" id="I6ZJJ6"/>
<evidence type="ECO:0000313" key="2">
    <source>
        <dbReference type="EMBL" id="AFN65370.1"/>
    </source>
</evidence>
<dbReference type="Proteomes" id="UP000009005">
    <property type="component" value="Chromosome"/>
</dbReference>
<protein>
    <submittedName>
        <fullName evidence="2">Uncharacterized protein</fullName>
    </submittedName>
</protein>
<dbReference type="PATRIC" id="fig|1197325.3.peg.632"/>
<reference evidence="2 3" key="1">
    <citation type="journal article" date="2012" name="J. Bacteriol.">
        <title>Complete genome sequence of Mycoplasma wenyonii strain Massachusetts.</title>
        <authorList>
            <person name="Dos Santos A.P."/>
            <person name="Guimaraes A.M."/>
            <person name="do Nascimento N.C."/>
            <person name="Sanmiguel P.J."/>
            <person name="Messick J.B."/>
        </authorList>
    </citation>
    <scope>NUCLEOTIDE SEQUENCE [LARGE SCALE GENOMIC DNA]</scope>
    <source>
        <strain evidence="2 3">Massachusetts</strain>
    </source>
</reference>